<dbReference type="Proteomes" id="UP000238479">
    <property type="component" value="Chromosome 1"/>
</dbReference>
<sequence>MISLFLPSRFVSSFLCDLLFLRCSSLPFLSLSSSFLSVLHCFPRYQMKSSQREESCVTGLCLVSASLRA</sequence>
<dbReference type="EMBL" id="PDCK01000039">
    <property type="protein sequence ID" value="PRQ58503.1"/>
    <property type="molecule type" value="Genomic_DNA"/>
</dbReference>
<keyword evidence="3" id="KW-1185">Reference proteome</keyword>
<organism evidence="2 3">
    <name type="scientific">Rosa chinensis</name>
    <name type="common">China rose</name>
    <dbReference type="NCBI Taxonomy" id="74649"/>
    <lineage>
        <taxon>Eukaryota</taxon>
        <taxon>Viridiplantae</taxon>
        <taxon>Streptophyta</taxon>
        <taxon>Embryophyta</taxon>
        <taxon>Tracheophyta</taxon>
        <taxon>Spermatophyta</taxon>
        <taxon>Magnoliopsida</taxon>
        <taxon>eudicotyledons</taxon>
        <taxon>Gunneridae</taxon>
        <taxon>Pentapetalae</taxon>
        <taxon>rosids</taxon>
        <taxon>fabids</taxon>
        <taxon>Rosales</taxon>
        <taxon>Rosaceae</taxon>
        <taxon>Rosoideae</taxon>
        <taxon>Rosoideae incertae sedis</taxon>
        <taxon>Rosa</taxon>
    </lineage>
</organism>
<name>A0A2P6SIL2_ROSCH</name>
<comment type="caution">
    <text evidence="2">The sequence shown here is derived from an EMBL/GenBank/DDBJ whole genome shotgun (WGS) entry which is preliminary data.</text>
</comment>
<evidence type="ECO:0000256" key="1">
    <source>
        <dbReference type="SAM" id="SignalP"/>
    </source>
</evidence>
<protein>
    <recommendedName>
        <fullName evidence="4">Secreted protein</fullName>
    </recommendedName>
</protein>
<evidence type="ECO:0000313" key="2">
    <source>
        <dbReference type="EMBL" id="PRQ58503.1"/>
    </source>
</evidence>
<keyword evidence="1" id="KW-0732">Signal</keyword>
<dbReference type="Gramene" id="PRQ58503">
    <property type="protein sequence ID" value="PRQ58503"/>
    <property type="gene ID" value="RchiOBHm_Chr1g0360011"/>
</dbReference>
<proteinExistence type="predicted"/>
<accession>A0A2P6SIL2</accession>
<feature type="chain" id="PRO_5015126024" description="Secreted protein" evidence="1">
    <location>
        <begin position="26"/>
        <end position="69"/>
    </location>
</feature>
<gene>
    <name evidence="2" type="ORF">RchiOBHm_Chr1g0360011</name>
</gene>
<dbReference type="AlphaFoldDB" id="A0A2P6SIL2"/>
<reference evidence="2 3" key="1">
    <citation type="journal article" date="2018" name="Nat. Genet.">
        <title>The Rosa genome provides new insights in the design of modern roses.</title>
        <authorList>
            <person name="Bendahmane M."/>
        </authorList>
    </citation>
    <scope>NUCLEOTIDE SEQUENCE [LARGE SCALE GENOMIC DNA]</scope>
    <source>
        <strain evidence="3">cv. Old Blush</strain>
    </source>
</reference>
<feature type="signal peptide" evidence="1">
    <location>
        <begin position="1"/>
        <end position="25"/>
    </location>
</feature>
<evidence type="ECO:0000313" key="3">
    <source>
        <dbReference type="Proteomes" id="UP000238479"/>
    </source>
</evidence>
<evidence type="ECO:0008006" key="4">
    <source>
        <dbReference type="Google" id="ProtNLM"/>
    </source>
</evidence>